<organism evidence="1 2">
    <name type="scientific">Rickettsia bellii str. RML An4</name>
    <dbReference type="NCBI Taxonomy" id="1359193"/>
    <lineage>
        <taxon>Bacteria</taxon>
        <taxon>Pseudomonadati</taxon>
        <taxon>Pseudomonadota</taxon>
        <taxon>Alphaproteobacteria</taxon>
        <taxon>Rickettsiales</taxon>
        <taxon>Rickettsiaceae</taxon>
        <taxon>Rickettsieae</taxon>
        <taxon>Rickettsia</taxon>
        <taxon>belli group</taxon>
    </lineage>
</organism>
<dbReference type="Gene3D" id="1.25.40.20">
    <property type="entry name" value="Ankyrin repeat-containing domain"/>
    <property type="match status" value="1"/>
</dbReference>
<dbReference type="SMART" id="SM00248">
    <property type="entry name" value="ANK"/>
    <property type="match status" value="2"/>
</dbReference>
<dbReference type="AlphaFoldDB" id="A0A0F3QBA2"/>
<keyword evidence="2" id="KW-1185">Reference proteome</keyword>
<proteinExistence type="predicted"/>
<dbReference type="InterPro" id="IPR036770">
    <property type="entry name" value="Ankyrin_rpt-contain_sf"/>
</dbReference>
<accession>A0A0F3QBA2</accession>
<dbReference type="Proteomes" id="UP000033661">
    <property type="component" value="Unassembled WGS sequence"/>
</dbReference>
<gene>
    <name evidence="1" type="ORF">RBEAN4_0429</name>
</gene>
<protein>
    <submittedName>
        <fullName evidence="1">Ankyrin repeat family protein</fullName>
    </submittedName>
</protein>
<reference evidence="1 2" key="1">
    <citation type="submission" date="2015-02" db="EMBL/GenBank/DDBJ databases">
        <title>Genome Sequencing of Rickettsiales.</title>
        <authorList>
            <person name="Daugherty S.C."/>
            <person name="Su Q."/>
            <person name="Abolude K."/>
            <person name="Beier-Sexton M."/>
            <person name="Carlyon J.A."/>
            <person name="Carter R."/>
            <person name="Day N.P."/>
            <person name="Dumler S.J."/>
            <person name="Dyachenko V."/>
            <person name="Godinez A."/>
            <person name="Kurtti T.J."/>
            <person name="Lichay M."/>
            <person name="Mullins K.E."/>
            <person name="Ott S."/>
            <person name="Pappas-Brown V."/>
            <person name="Paris D.H."/>
            <person name="Patel P."/>
            <person name="Richards A.L."/>
            <person name="Sadzewicz L."/>
            <person name="Sears K."/>
            <person name="Seidman D."/>
            <person name="Sengamalay N."/>
            <person name="Stenos J."/>
            <person name="Tallon L.J."/>
            <person name="Vincent G."/>
            <person name="Fraser C.M."/>
            <person name="Munderloh U."/>
            <person name="Dunning-Hotopp J.C."/>
        </authorList>
    </citation>
    <scope>NUCLEOTIDE SEQUENCE [LARGE SCALE GENOMIC DNA]</scope>
    <source>
        <strain evidence="1 2">RML An4</strain>
    </source>
</reference>
<dbReference type="SUPFAM" id="SSF48403">
    <property type="entry name" value="Ankyrin repeat"/>
    <property type="match status" value="1"/>
</dbReference>
<evidence type="ECO:0000313" key="1">
    <source>
        <dbReference type="EMBL" id="KJV89451.1"/>
    </source>
</evidence>
<dbReference type="InterPro" id="IPR002110">
    <property type="entry name" value="Ankyrin_rpt"/>
</dbReference>
<dbReference type="EMBL" id="LAOI01000001">
    <property type="protein sequence ID" value="KJV89451.1"/>
    <property type="molecule type" value="Genomic_DNA"/>
</dbReference>
<comment type="caution">
    <text evidence="1">The sequence shown here is derived from an EMBL/GenBank/DDBJ whole genome shotgun (WGS) entry which is preliminary data.</text>
</comment>
<dbReference type="PATRIC" id="fig|1359193.3.peg.411"/>
<evidence type="ECO:0000313" key="2">
    <source>
        <dbReference type="Proteomes" id="UP000033661"/>
    </source>
</evidence>
<name>A0A0F3QBA2_RICBE</name>
<dbReference type="RefSeq" id="WP_045798810.1">
    <property type="nucleotide sequence ID" value="NZ_LAOI01000001.1"/>
</dbReference>
<sequence length="685" mass="79171">MTKIPDNIRQDAFKYVMENKPNELFELIAMNPGLINERSQGNQDTLFMRACRYLHKDIIEILLNEQANPTDINNHGNNAIMCLFYREDQHKKPKDINEHDEKAVAILKLFEEKNIPINCFTGQDADKDTPLIEAARAALPQSISFMLDYLEKKSLLRDQLLHTNKDKKNVLQIALKAKFFNHELIQKTLVLLKPEEIIKIFIDVITKINSPTLEEKKELLSVVEEYLPKLDTKQVKSLAKKIFQKNLYNVSCGSDSTFHQENLQKEYASGNFGVKIFNSIDVELIELLYVAGGINLNEYKEFIESLYSTQDPYKNGFCSAVTLESNKQKMLKVINGSHTLSTLVQNPQKLEYEARSVVDIKDLALKRFCFLIANNDKIEISQKSEAGILLDFVNIANNLKEYHYDNFEKYLLAECKTPEKLKKVLNNYGNKITEFIKFEPNLVNKLNNIISSFEEDTDILTNEIKKLLNPDLINVLLRKVFLNFIDNKVEKEIDQKVQEFIQENLKFFTVPHKIEVPNYEKLNQEQFKSSIEHYKNNPESVIPYLPLILIANDERNISKLRKFLDNKYVKVKSTVDTCLNVIIDGQKYLKSLEAAEFDTSAIVQDLQNNLPILTDKIQKVLNDPEVEKVKNINTLCKDVNKFLNISPLTSLFEEYNNNYQAIKSEVNEAEKVLGNIGIEWSFDIN</sequence>